<dbReference type="PANTHER" id="PTHR31234">
    <property type="entry name" value="LATE EMBRYOGENESIS ABUNDANT (LEA) HYDROXYPROLINE-RICH GLYCOPROTEIN FAMILY"/>
    <property type="match status" value="1"/>
</dbReference>
<dbReference type="GeneID" id="105052336"/>
<dbReference type="RefSeq" id="XP_019708831.1">
    <property type="nucleotide sequence ID" value="XM_019853272.2"/>
</dbReference>
<evidence type="ECO:0000256" key="1">
    <source>
        <dbReference type="ARBA" id="ARBA00004167"/>
    </source>
</evidence>
<reference evidence="8" key="1">
    <citation type="submission" date="2025-08" db="UniProtKB">
        <authorList>
            <consortium name="RefSeq"/>
        </authorList>
    </citation>
    <scope>IDENTIFICATION</scope>
</reference>
<dbReference type="GO" id="GO:0098542">
    <property type="term" value="P:defense response to other organism"/>
    <property type="evidence" value="ECO:0007669"/>
    <property type="project" value="InterPro"/>
</dbReference>
<protein>
    <submittedName>
        <fullName evidence="8">Uncharacterized protein LOC105052336</fullName>
    </submittedName>
</protein>
<dbReference type="InParanoid" id="A0A6J0PNG2"/>
<dbReference type="GO" id="GO:0016020">
    <property type="term" value="C:membrane"/>
    <property type="evidence" value="ECO:0007669"/>
    <property type="project" value="UniProtKB-SubCell"/>
</dbReference>
<dbReference type="PANTHER" id="PTHR31234:SF65">
    <property type="entry name" value="LATE EMBRYOGENESIS ABUNDANT PROTEIN, LEA_2 SUBGROUP"/>
    <property type="match status" value="1"/>
</dbReference>
<dbReference type="Pfam" id="PF03168">
    <property type="entry name" value="LEA_2"/>
    <property type="match status" value="1"/>
</dbReference>
<dbReference type="KEGG" id="egu:105052336"/>
<dbReference type="FunCoup" id="A0A6J0PNG2">
    <property type="interactions" value="369"/>
</dbReference>
<evidence type="ECO:0000256" key="3">
    <source>
        <dbReference type="ARBA" id="ARBA00022989"/>
    </source>
</evidence>
<keyword evidence="2 5" id="KW-0812">Transmembrane</keyword>
<feature type="domain" description="Late embryogenesis abundant protein LEA-2 subgroup" evidence="6">
    <location>
        <begin position="93"/>
        <end position="185"/>
    </location>
</feature>
<feature type="transmembrane region" description="Helical" evidence="5">
    <location>
        <begin position="29"/>
        <end position="54"/>
    </location>
</feature>
<evidence type="ECO:0000313" key="8">
    <source>
        <dbReference type="RefSeq" id="XP_019708831.1"/>
    </source>
</evidence>
<evidence type="ECO:0000313" key="7">
    <source>
        <dbReference type="Proteomes" id="UP000504607"/>
    </source>
</evidence>
<dbReference type="OrthoDB" id="1929523at2759"/>
<evidence type="ECO:0000256" key="5">
    <source>
        <dbReference type="SAM" id="Phobius"/>
    </source>
</evidence>
<gene>
    <name evidence="8" type="primary">LOC105052336</name>
</gene>
<keyword evidence="7" id="KW-1185">Reference proteome</keyword>
<comment type="subcellular location">
    <subcellularLocation>
        <location evidence="1">Membrane</location>
        <topology evidence="1">Single-pass membrane protein</topology>
    </subcellularLocation>
</comment>
<name>A0A6J0PNG2_ELAGV</name>
<keyword evidence="4 5" id="KW-0472">Membrane</keyword>
<accession>A0A6J0PNG2</accession>
<evidence type="ECO:0000256" key="4">
    <source>
        <dbReference type="ARBA" id="ARBA00023136"/>
    </source>
</evidence>
<proteinExistence type="predicted"/>
<dbReference type="InterPro" id="IPR004864">
    <property type="entry name" value="LEA_2"/>
</dbReference>
<evidence type="ECO:0000256" key="2">
    <source>
        <dbReference type="ARBA" id="ARBA00022692"/>
    </source>
</evidence>
<dbReference type="Proteomes" id="UP000504607">
    <property type="component" value="Chromosome 10"/>
</dbReference>
<dbReference type="InterPro" id="IPR044839">
    <property type="entry name" value="NDR1-like"/>
</dbReference>
<sequence length="214" mass="23490">MTESGDSSSTHLKDSSSTSLRRHRHRRRCLILGGACLLLLLVLGVVVLVLYLTLFKPRDPTMKLVSARVEGVSPRVTLPVVRIELNVTLELEVLVHNANRAAFDYAEGHTVLLYRGSLIGDADVEPGRIPPRGDGHVQVKFRVEADRLVTKFLSLIADVAAGEVAFDSSTQIPGRVTFLGFIKRHAVAETECHVGIGVPDLRVKSQECSYKTEL</sequence>
<keyword evidence="3 5" id="KW-1133">Transmembrane helix</keyword>
<evidence type="ECO:0000259" key="6">
    <source>
        <dbReference type="Pfam" id="PF03168"/>
    </source>
</evidence>
<dbReference type="Gene3D" id="2.60.40.1820">
    <property type="match status" value="1"/>
</dbReference>
<dbReference type="AlphaFoldDB" id="A0A6J0PNG2"/>
<dbReference type="SUPFAM" id="SSF117070">
    <property type="entry name" value="LEA14-like"/>
    <property type="match status" value="1"/>
</dbReference>
<organism evidence="7 8">
    <name type="scientific">Elaeis guineensis var. tenera</name>
    <name type="common">Oil palm</name>
    <dbReference type="NCBI Taxonomy" id="51953"/>
    <lineage>
        <taxon>Eukaryota</taxon>
        <taxon>Viridiplantae</taxon>
        <taxon>Streptophyta</taxon>
        <taxon>Embryophyta</taxon>
        <taxon>Tracheophyta</taxon>
        <taxon>Spermatophyta</taxon>
        <taxon>Magnoliopsida</taxon>
        <taxon>Liliopsida</taxon>
        <taxon>Arecaceae</taxon>
        <taxon>Arecoideae</taxon>
        <taxon>Cocoseae</taxon>
        <taxon>Elaeidinae</taxon>
        <taxon>Elaeis</taxon>
    </lineage>
</organism>